<keyword evidence="2" id="KW-1185">Reference proteome</keyword>
<protein>
    <submittedName>
        <fullName evidence="1">Uncharacterized protein</fullName>
    </submittedName>
</protein>
<evidence type="ECO:0000313" key="2">
    <source>
        <dbReference type="Proteomes" id="UP001271274"/>
    </source>
</evidence>
<proteinExistence type="predicted"/>
<dbReference type="RefSeq" id="WP_159015162.1">
    <property type="nucleotide sequence ID" value="NZ_JARAUR010000196.1"/>
</dbReference>
<dbReference type="EMBL" id="JARAYU010000012">
    <property type="protein sequence ID" value="MDX3703853.1"/>
    <property type="molecule type" value="Genomic_DNA"/>
</dbReference>
<dbReference type="Proteomes" id="UP001271274">
    <property type="component" value="Unassembled WGS sequence"/>
</dbReference>
<sequence length="50" mass="5627">MIEHALRPYPTGYRTSYGQEIVDVDRSMTADLPWAARLHADAGAGARRWP</sequence>
<comment type="caution">
    <text evidence="1">The sequence shown here is derived from an EMBL/GenBank/DDBJ whole genome shotgun (WGS) entry which is preliminary data.</text>
</comment>
<name>A0ABU4NM12_9ACTN</name>
<accession>A0ABU4NM12</accession>
<organism evidence="1 2">
    <name type="scientific">Streptomyces europaeiscabiei</name>
    <dbReference type="NCBI Taxonomy" id="146819"/>
    <lineage>
        <taxon>Bacteria</taxon>
        <taxon>Bacillati</taxon>
        <taxon>Actinomycetota</taxon>
        <taxon>Actinomycetes</taxon>
        <taxon>Kitasatosporales</taxon>
        <taxon>Streptomycetaceae</taxon>
        <taxon>Streptomyces</taxon>
    </lineage>
</organism>
<evidence type="ECO:0000313" key="1">
    <source>
        <dbReference type="EMBL" id="MDX3703853.1"/>
    </source>
</evidence>
<reference evidence="1 2" key="1">
    <citation type="journal article" date="2023" name="Microb. Genom.">
        <title>Mesoterricola silvestris gen. nov., sp. nov., Mesoterricola sediminis sp. nov., Geothrix oryzae sp. nov., Geothrix edaphica sp. nov., Geothrix rubra sp. nov., and Geothrix limicola sp. nov., six novel members of Acidobacteriota isolated from soils.</title>
        <authorList>
            <person name="Weisberg A.J."/>
            <person name="Pearce E."/>
            <person name="Kramer C.G."/>
            <person name="Chang J.H."/>
            <person name="Clarke C.R."/>
        </authorList>
    </citation>
    <scope>NUCLEOTIDE SEQUENCE [LARGE SCALE GENOMIC DNA]</scope>
    <source>
        <strain evidence="1 2">ID09-01A</strain>
    </source>
</reference>
<gene>
    <name evidence="1" type="ORF">PV662_29670</name>
</gene>